<dbReference type="AlphaFoldDB" id="A0AAW1FXN3"/>
<gene>
    <name evidence="1" type="ORF">VZT92_002147</name>
</gene>
<sequence length="100" mass="10493">MSPGRAAGQERLFKRLLFSTLSHYQSQAMAPLACVPAASLVCWHVHSGGCEPGSVYLPPCGAHCRWHRTPTGMSALPSRSCHLGSTAAKAPSTLPFSGCG</sequence>
<organism evidence="1 2">
    <name type="scientific">Zoarces viviparus</name>
    <name type="common">Viviparous eelpout</name>
    <name type="synonym">Blennius viviparus</name>
    <dbReference type="NCBI Taxonomy" id="48416"/>
    <lineage>
        <taxon>Eukaryota</taxon>
        <taxon>Metazoa</taxon>
        <taxon>Chordata</taxon>
        <taxon>Craniata</taxon>
        <taxon>Vertebrata</taxon>
        <taxon>Euteleostomi</taxon>
        <taxon>Actinopterygii</taxon>
        <taxon>Neopterygii</taxon>
        <taxon>Teleostei</taxon>
        <taxon>Neoteleostei</taxon>
        <taxon>Acanthomorphata</taxon>
        <taxon>Eupercaria</taxon>
        <taxon>Perciformes</taxon>
        <taxon>Cottioidei</taxon>
        <taxon>Zoarcales</taxon>
        <taxon>Zoarcidae</taxon>
        <taxon>Zoarcinae</taxon>
        <taxon>Zoarces</taxon>
    </lineage>
</organism>
<keyword evidence="2" id="KW-1185">Reference proteome</keyword>
<evidence type="ECO:0008006" key="3">
    <source>
        <dbReference type="Google" id="ProtNLM"/>
    </source>
</evidence>
<dbReference type="EMBL" id="JBCEZU010000013">
    <property type="protein sequence ID" value="KAK9539644.1"/>
    <property type="molecule type" value="Genomic_DNA"/>
</dbReference>
<proteinExistence type="predicted"/>
<comment type="caution">
    <text evidence="1">The sequence shown here is derived from an EMBL/GenBank/DDBJ whole genome shotgun (WGS) entry which is preliminary data.</text>
</comment>
<name>A0AAW1FXN3_ZOAVI</name>
<dbReference type="Proteomes" id="UP001488805">
    <property type="component" value="Unassembled WGS sequence"/>
</dbReference>
<protein>
    <recommendedName>
        <fullName evidence="3">Secreted protein</fullName>
    </recommendedName>
</protein>
<evidence type="ECO:0000313" key="1">
    <source>
        <dbReference type="EMBL" id="KAK9539644.1"/>
    </source>
</evidence>
<evidence type="ECO:0000313" key="2">
    <source>
        <dbReference type="Proteomes" id="UP001488805"/>
    </source>
</evidence>
<accession>A0AAW1FXN3</accession>
<reference evidence="1 2" key="1">
    <citation type="journal article" date="2024" name="Genome Biol. Evol.">
        <title>Chromosome-level genome assembly of the viviparous eelpout Zoarces viviparus.</title>
        <authorList>
            <person name="Fuhrmann N."/>
            <person name="Brasseur M.V."/>
            <person name="Bakowski C.E."/>
            <person name="Podsiadlowski L."/>
            <person name="Prost S."/>
            <person name="Krehenwinkel H."/>
            <person name="Mayer C."/>
        </authorList>
    </citation>
    <scope>NUCLEOTIDE SEQUENCE [LARGE SCALE GENOMIC DNA]</scope>
    <source>
        <strain evidence="1">NO-MEL_2022_Ind0_liver</strain>
    </source>
</reference>